<keyword evidence="2" id="KW-0472">Membrane</keyword>
<name>A0A1G9XFS5_9BACT</name>
<evidence type="ECO:0000313" key="4">
    <source>
        <dbReference type="Proteomes" id="UP000198901"/>
    </source>
</evidence>
<evidence type="ECO:0000313" key="3">
    <source>
        <dbReference type="EMBL" id="SDM95659.1"/>
    </source>
</evidence>
<keyword evidence="4" id="KW-1185">Reference proteome</keyword>
<feature type="transmembrane region" description="Helical" evidence="2">
    <location>
        <begin position="187"/>
        <end position="206"/>
    </location>
</feature>
<sequence length="209" mass="22778">MYFSVSEKNLSISLHMRHFFLIPACLYCLASCAPRYQAHFGKSSPVAYERSSLAVRTEAPPVAADTARHMPSETPAGTLPATVTPELLASTAEKLVARTKGTAYERKALKIQRQLREVSNRTLVAKTPSTRAEQQYARKLTRKIQDQVAKAKKLQKTQATNSGIRTGIILLLIGLLLTLLIANPTVVVIGLILIIVGAVALIIGLFDTL</sequence>
<dbReference type="STRING" id="563176.SAMN04488090_4601"/>
<keyword evidence="2" id="KW-1133">Transmembrane helix</keyword>
<feature type="transmembrane region" description="Helical" evidence="2">
    <location>
        <begin position="162"/>
        <end position="181"/>
    </location>
</feature>
<feature type="region of interest" description="Disordered" evidence="1">
    <location>
        <begin position="59"/>
        <end position="80"/>
    </location>
</feature>
<proteinExistence type="predicted"/>
<dbReference type="Proteomes" id="UP000198901">
    <property type="component" value="Unassembled WGS sequence"/>
</dbReference>
<reference evidence="3 4" key="1">
    <citation type="submission" date="2016-10" db="EMBL/GenBank/DDBJ databases">
        <authorList>
            <person name="de Groot N.N."/>
        </authorList>
    </citation>
    <scope>NUCLEOTIDE SEQUENCE [LARGE SCALE GENOMIC DNA]</scope>
    <source>
        <strain evidence="3 4">DSM 21668</strain>
    </source>
</reference>
<dbReference type="AlphaFoldDB" id="A0A1G9XFS5"/>
<keyword evidence="2" id="KW-0812">Transmembrane</keyword>
<evidence type="ECO:0000256" key="1">
    <source>
        <dbReference type="SAM" id="MobiDB-lite"/>
    </source>
</evidence>
<dbReference type="EMBL" id="FNGS01000011">
    <property type="protein sequence ID" value="SDM95659.1"/>
    <property type="molecule type" value="Genomic_DNA"/>
</dbReference>
<protein>
    <submittedName>
        <fullName evidence="3">Uncharacterized protein</fullName>
    </submittedName>
</protein>
<gene>
    <name evidence="3" type="ORF">SAMN04488090_4601</name>
</gene>
<accession>A0A1G9XFS5</accession>
<organism evidence="3 4">
    <name type="scientific">Siphonobacter aquaeclarae</name>
    <dbReference type="NCBI Taxonomy" id="563176"/>
    <lineage>
        <taxon>Bacteria</taxon>
        <taxon>Pseudomonadati</taxon>
        <taxon>Bacteroidota</taxon>
        <taxon>Cytophagia</taxon>
        <taxon>Cytophagales</taxon>
        <taxon>Cytophagaceae</taxon>
        <taxon>Siphonobacter</taxon>
    </lineage>
</organism>
<evidence type="ECO:0000256" key="2">
    <source>
        <dbReference type="SAM" id="Phobius"/>
    </source>
</evidence>